<feature type="compositionally biased region" description="Polar residues" evidence="1">
    <location>
        <begin position="140"/>
        <end position="163"/>
    </location>
</feature>
<keyword evidence="4" id="KW-1185">Reference proteome</keyword>
<reference evidence="3" key="2">
    <citation type="submission" date="2013-07" db="EMBL/GenBank/DDBJ databases">
        <authorList>
            <consortium name="The Broad Institute Genome Sequencing Platform"/>
            <person name="Cuomo C."/>
            <person name="Litvintseva A."/>
            <person name="Chen Y."/>
            <person name="Heitman J."/>
            <person name="Sun S."/>
            <person name="Springer D."/>
            <person name="Dromer F."/>
            <person name="Young S.K."/>
            <person name="Zeng Q."/>
            <person name="Gargeya S."/>
            <person name="Fitzgerald M."/>
            <person name="Abouelleil A."/>
            <person name="Alvarado L."/>
            <person name="Berlin A.M."/>
            <person name="Chapman S.B."/>
            <person name="Dewar J."/>
            <person name="Goldberg J."/>
            <person name="Griggs A."/>
            <person name="Gujja S."/>
            <person name="Hansen M."/>
            <person name="Howarth C."/>
            <person name="Imamovic A."/>
            <person name="Larimer J."/>
            <person name="McCowan C."/>
            <person name="Murphy C."/>
            <person name="Pearson M."/>
            <person name="Priest M."/>
            <person name="Roberts A."/>
            <person name="Saif S."/>
            <person name="Shea T."/>
            <person name="Sykes S."/>
            <person name="Wortman J."/>
            <person name="Nusbaum C."/>
            <person name="Birren B."/>
        </authorList>
    </citation>
    <scope>NUCLEOTIDE SEQUENCE</scope>
    <source>
        <strain evidence="3">CBS 10117</strain>
    </source>
</reference>
<dbReference type="Proteomes" id="UP000078595">
    <property type="component" value="Chromosome 6"/>
</dbReference>
<dbReference type="GeneID" id="28969144"/>
<evidence type="ECO:0000313" key="4">
    <source>
        <dbReference type="Proteomes" id="UP000078595"/>
    </source>
</evidence>
<feature type="region of interest" description="Disordered" evidence="1">
    <location>
        <begin position="136"/>
        <end position="208"/>
    </location>
</feature>
<name>A0A1A6A3F4_9TREE</name>
<accession>A0A1A6A3F4</accession>
<dbReference type="RefSeq" id="XP_018262428.1">
    <property type="nucleotide sequence ID" value="XM_018408737.1"/>
</dbReference>
<dbReference type="AlphaFoldDB" id="A0A1A6A3F4"/>
<evidence type="ECO:0000256" key="1">
    <source>
        <dbReference type="SAM" id="MobiDB-lite"/>
    </source>
</evidence>
<evidence type="ECO:0000313" key="3">
    <source>
        <dbReference type="EMBL" id="WWC62514.1"/>
    </source>
</evidence>
<dbReference type="VEuPathDB" id="FungiDB:I303_05445"/>
<evidence type="ECO:0000313" key="2">
    <source>
        <dbReference type="EMBL" id="OBR84586.1"/>
    </source>
</evidence>
<protein>
    <submittedName>
        <fullName evidence="2">Uncharacterized protein</fullName>
    </submittedName>
</protein>
<organism evidence="2">
    <name type="scientific">Kwoniella dejecticola CBS 10117</name>
    <dbReference type="NCBI Taxonomy" id="1296121"/>
    <lineage>
        <taxon>Eukaryota</taxon>
        <taxon>Fungi</taxon>
        <taxon>Dikarya</taxon>
        <taxon>Basidiomycota</taxon>
        <taxon>Agaricomycotina</taxon>
        <taxon>Tremellomycetes</taxon>
        <taxon>Tremellales</taxon>
        <taxon>Cryptococcaceae</taxon>
        <taxon>Kwoniella</taxon>
    </lineage>
</organism>
<feature type="compositionally biased region" description="Basic and acidic residues" evidence="1">
    <location>
        <begin position="195"/>
        <end position="208"/>
    </location>
</feature>
<dbReference type="EMBL" id="KI894032">
    <property type="protein sequence ID" value="OBR84586.1"/>
    <property type="molecule type" value="Genomic_DNA"/>
</dbReference>
<reference evidence="2" key="1">
    <citation type="submission" date="2013-07" db="EMBL/GenBank/DDBJ databases">
        <title>The Genome Sequence of Cryptococcus dejecticola CBS10117.</title>
        <authorList>
            <consortium name="The Broad Institute Genome Sequencing Platform"/>
            <person name="Cuomo C."/>
            <person name="Litvintseva A."/>
            <person name="Chen Y."/>
            <person name="Heitman J."/>
            <person name="Sun S."/>
            <person name="Springer D."/>
            <person name="Dromer F."/>
            <person name="Young S.K."/>
            <person name="Zeng Q."/>
            <person name="Gargeya S."/>
            <person name="Fitzgerald M."/>
            <person name="Abouelleil A."/>
            <person name="Alvarado L."/>
            <person name="Berlin A.M."/>
            <person name="Chapman S.B."/>
            <person name="Dewar J."/>
            <person name="Goldberg J."/>
            <person name="Griggs A."/>
            <person name="Gujja S."/>
            <person name="Hansen M."/>
            <person name="Howarth C."/>
            <person name="Imamovic A."/>
            <person name="Larimer J."/>
            <person name="McCowan C."/>
            <person name="Murphy C."/>
            <person name="Pearson M."/>
            <person name="Priest M."/>
            <person name="Roberts A."/>
            <person name="Saif S."/>
            <person name="Shea T."/>
            <person name="Sykes S."/>
            <person name="Wortman J."/>
            <person name="Nusbaum C."/>
            <person name="Birren B."/>
        </authorList>
    </citation>
    <scope>NUCLEOTIDE SEQUENCE [LARGE SCALE GENOMIC DNA]</scope>
    <source>
        <strain evidence="2">CBS 10117</strain>
    </source>
</reference>
<reference evidence="3" key="3">
    <citation type="submission" date="2024-02" db="EMBL/GenBank/DDBJ databases">
        <title>Comparative genomics of Cryptococcus and Kwoniella reveals pathogenesis evolution and contrasting modes of karyotype evolution via chromosome fusion or intercentromeric recombination.</title>
        <authorList>
            <person name="Coelho M.A."/>
            <person name="David-Palma M."/>
            <person name="Shea T."/>
            <person name="Bowers K."/>
            <person name="McGinley-Smith S."/>
            <person name="Mohammad A.W."/>
            <person name="Gnirke A."/>
            <person name="Yurkov A.M."/>
            <person name="Nowrousian M."/>
            <person name="Sun S."/>
            <person name="Cuomo C.A."/>
            <person name="Heitman J."/>
        </authorList>
    </citation>
    <scope>NUCLEOTIDE SEQUENCE</scope>
    <source>
        <strain evidence="3">CBS 10117</strain>
    </source>
</reference>
<sequence length="208" mass="23833">MEDDIPLKRRKSKYDRLDRVVVTQDKVLVWVREIEFFDPDGKATLSPSYGPFMLESHLPLDMLFKQWESGHRKDVPFANWFYAKYPLNHPTPYPVPSTGENEPQQLNREDTPRSLNMLDGTIIFARTLVILPRPIIEPHSPTSQTQNHSHSQHMTLHNHSQRLNHVDGVDGTPSAARPLGLDEKTSNAAAPSSYGRDHDPKRMFMDGE</sequence>
<dbReference type="EMBL" id="CP144535">
    <property type="protein sequence ID" value="WWC62514.1"/>
    <property type="molecule type" value="Genomic_DNA"/>
</dbReference>
<dbReference type="OrthoDB" id="10392457at2759"/>
<proteinExistence type="predicted"/>
<dbReference type="KEGG" id="kdj:28969144"/>
<feature type="region of interest" description="Disordered" evidence="1">
    <location>
        <begin position="92"/>
        <end position="112"/>
    </location>
</feature>
<gene>
    <name evidence="2" type="ORF">I303_05445</name>
    <name evidence="3" type="ORF">I303_105110</name>
</gene>